<evidence type="ECO:0000313" key="1">
    <source>
        <dbReference type="EMBL" id="EEC95072.1"/>
    </source>
</evidence>
<sequence length="57" mass="6670">MVYGLKDRRLKNLLVFSLEIEDLTLFFVACLKTEGKWRKSLSFAPKPPIRKDKICRG</sequence>
<dbReference type="EMBL" id="ABYH01000374">
    <property type="protein sequence ID" value="EEC95072.1"/>
    <property type="molecule type" value="Genomic_DNA"/>
</dbReference>
<reference evidence="1 2" key="1">
    <citation type="submission" date="2008-10" db="EMBL/GenBank/DDBJ databases">
        <title>Draft genome sequence of Parabacteroides johnsonii (DSM 18315).</title>
        <authorList>
            <person name="Sudarsanam P."/>
            <person name="Ley R."/>
            <person name="Guruge J."/>
            <person name="Turnbaugh P.J."/>
            <person name="Mahowald M."/>
            <person name="Liep D."/>
            <person name="Gordon J."/>
        </authorList>
    </citation>
    <scope>NUCLEOTIDE SEQUENCE [LARGE SCALE GENOMIC DNA]</scope>
    <source>
        <strain evidence="1 2">DSM 18315</strain>
    </source>
</reference>
<comment type="caution">
    <text evidence="1">The sequence shown here is derived from an EMBL/GenBank/DDBJ whole genome shotgun (WGS) entry which is preliminary data.</text>
</comment>
<dbReference type="HOGENOM" id="CLU_2992550_0_0_10"/>
<evidence type="ECO:0000313" key="2">
    <source>
        <dbReference type="Proteomes" id="UP000005510"/>
    </source>
</evidence>
<organism evidence="1 2">
    <name type="scientific">Parabacteroides johnsonii DSM 18315</name>
    <dbReference type="NCBI Taxonomy" id="537006"/>
    <lineage>
        <taxon>Bacteria</taxon>
        <taxon>Pseudomonadati</taxon>
        <taxon>Bacteroidota</taxon>
        <taxon>Bacteroidia</taxon>
        <taxon>Bacteroidales</taxon>
        <taxon>Tannerellaceae</taxon>
        <taxon>Parabacteroides</taxon>
    </lineage>
</organism>
<dbReference type="STRING" id="537006.PRABACTJOHN_03549"/>
<reference evidence="1 2" key="2">
    <citation type="submission" date="2008-10" db="EMBL/GenBank/DDBJ databases">
        <authorList>
            <person name="Fulton L."/>
            <person name="Clifton S."/>
            <person name="Fulton B."/>
            <person name="Xu J."/>
            <person name="Minx P."/>
            <person name="Pepin K.H."/>
            <person name="Johnson M."/>
            <person name="Bhonagiri V."/>
            <person name="Nash W.E."/>
            <person name="Mardis E.R."/>
            <person name="Wilson R.K."/>
        </authorList>
    </citation>
    <scope>NUCLEOTIDE SEQUENCE [LARGE SCALE GENOMIC DNA]</scope>
    <source>
        <strain evidence="1 2">DSM 18315</strain>
    </source>
</reference>
<accession>B7BES0</accession>
<gene>
    <name evidence="1" type="ORF">PRABACTJOHN_03549</name>
</gene>
<dbReference type="Proteomes" id="UP000005510">
    <property type="component" value="Unassembled WGS sequence"/>
</dbReference>
<dbReference type="AlphaFoldDB" id="B7BES0"/>
<protein>
    <submittedName>
        <fullName evidence="1">Uncharacterized protein</fullName>
    </submittedName>
</protein>
<proteinExistence type="predicted"/>
<name>B7BES0_9BACT</name>